<comment type="caution">
    <text evidence="2">The sequence shown here is derived from an EMBL/GenBank/DDBJ whole genome shotgun (WGS) entry which is preliminary data.</text>
</comment>
<dbReference type="AlphaFoldDB" id="A0AAD4L8Y4"/>
<reference evidence="2" key="1">
    <citation type="submission" date="2022-01" db="EMBL/GenBank/DDBJ databases">
        <title>Comparative genomics reveals a dynamic genome evolution in the ectomycorrhizal milk-cap (Lactarius) mushrooms.</title>
        <authorList>
            <consortium name="DOE Joint Genome Institute"/>
            <person name="Lebreton A."/>
            <person name="Tang N."/>
            <person name="Kuo A."/>
            <person name="LaButti K."/>
            <person name="Drula E."/>
            <person name="Barry K."/>
            <person name="Clum A."/>
            <person name="Lipzen A."/>
            <person name="Mousain D."/>
            <person name="Ng V."/>
            <person name="Wang R."/>
            <person name="Wang X."/>
            <person name="Dai Y."/>
            <person name="Henrissat B."/>
            <person name="Grigoriev I.V."/>
            <person name="Guerin-Laguette A."/>
            <person name="Yu F."/>
            <person name="Martin F.M."/>
        </authorList>
    </citation>
    <scope>NUCLEOTIDE SEQUENCE</scope>
    <source>
        <strain evidence="2">QP</strain>
    </source>
</reference>
<name>A0AAD4L8Y4_9AGAM</name>
<proteinExistence type="predicted"/>
<gene>
    <name evidence="2" type="ORF">EDB92DRAFT_1821360</name>
</gene>
<dbReference type="EMBL" id="JAKELL010000203">
    <property type="protein sequence ID" value="KAH8978793.1"/>
    <property type="molecule type" value="Genomic_DNA"/>
</dbReference>
<keyword evidence="3" id="KW-1185">Reference proteome</keyword>
<dbReference type="Proteomes" id="UP001201163">
    <property type="component" value="Unassembled WGS sequence"/>
</dbReference>
<sequence>MEAVPMPAVRLRYLGGTACTVPHRYKHNWGDDFIHYPITDAQGITQQATFVQVVGGPDPLVLGLVDNSNKVYSRPLYAEPQVREASKPHYTPEDMYAFVGGHSNQHRMDRAVNELKDVGLKAELTRYRAYKHEAERMEQRLHALAQALGRVQGELTRCKFRLEMANVLDQVTERQEAWVGGIGPTRHCGRHS</sequence>
<evidence type="ECO:0000313" key="2">
    <source>
        <dbReference type="EMBL" id="KAH8978793.1"/>
    </source>
</evidence>
<protein>
    <submittedName>
        <fullName evidence="2">Uncharacterized protein</fullName>
    </submittedName>
</protein>
<organism evidence="2 3">
    <name type="scientific">Lactarius akahatsu</name>
    <dbReference type="NCBI Taxonomy" id="416441"/>
    <lineage>
        <taxon>Eukaryota</taxon>
        <taxon>Fungi</taxon>
        <taxon>Dikarya</taxon>
        <taxon>Basidiomycota</taxon>
        <taxon>Agaricomycotina</taxon>
        <taxon>Agaricomycetes</taxon>
        <taxon>Russulales</taxon>
        <taxon>Russulaceae</taxon>
        <taxon>Lactarius</taxon>
    </lineage>
</organism>
<evidence type="ECO:0000256" key="1">
    <source>
        <dbReference type="SAM" id="Coils"/>
    </source>
</evidence>
<keyword evidence="1" id="KW-0175">Coiled coil</keyword>
<feature type="coiled-coil region" evidence="1">
    <location>
        <begin position="120"/>
        <end position="154"/>
    </location>
</feature>
<evidence type="ECO:0000313" key="3">
    <source>
        <dbReference type="Proteomes" id="UP001201163"/>
    </source>
</evidence>
<accession>A0AAD4L8Y4</accession>